<keyword evidence="2" id="KW-1185">Reference proteome</keyword>
<organism evidence="1 2">
    <name type="scientific">Splendidivirga corallicola</name>
    <dbReference type="NCBI Taxonomy" id="3051826"/>
    <lineage>
        <taxon>Bacteria</taxon>
        <taxon>Pseudomonadati</taxon>
        <taxon>Bacteroidota</taxon>
        <taxon>Cytophagia</taxon>
        <taxon>Cytophagales</taxon>
        <taxon>Splendidivirgaceae</taxon>
        <taxon>Splendidivirga</taxon>
    </lineage>
</organism>
<dbReference type="EMBL" id="JAUJEA010000001">
    <property type="protein sequence ID" value="MDN5200674.1"/>
    <property type="molecule type" value="Genomic_DNA"/>
</dbReference>
<gene>
    <name evidence="1" type="ORF">QQ008_04860</name>
</gene>
<reference evidence="1" key="1">
    <citation type="submission" date="2023-06" db="EMBL/GenBank/DDBJ databases">
        <title>Genomic of Parafulvivirga corallium.</title>
        <authorList>
            <person name="Wang G."/>
        </authorList>
    </citation>
    <scope>NUCLEOTIDE SEQUENCE</scope>
    <source>
        <strain evidence="1">BMA10</strain>
    </source>
</reference>
<name>A0ABT8KJ04_9BACT</name>
<evidence type="ECO:0000313" key="1">
    <source>
        <dbReference type="EMBL" id="MDN5200674.1"/>
    </source>
</evidence>
<evidence type="ECO:0000313" key="2">
    <source>
        <dbReference type="Proteomes" id="UP001172082"/>
    </source>
</evidence>
<accession>A0ABT8KJ04</accession>
<comment type="caution">
    <text evidence="1">The sequence shown here is derived from an EMBL/GenBank/DDBJ whole genome shotgun (WGS) entry which is preliminary data.</text>
</comment>
<proteinExistence type="predicted"/>
<sequence>MMNIIAVHLSFSGVYGECEIEFLRSKKTGVSTFSLKYDYWVFVLQEEK</sequence>
<dbReference type="Proteomes" id="UP001172082">
    <property type="component" value="Unassembled WGS sequence"/>
</dbReference>
<dbReference type="RefSeq" id="WP_346750696.1">
    <property type="nucleotide sequence ID" value="NZ_JAUJEA010000001.1"/>
</dbReference>
<protein>
    <submittedName>
        <fullName evidence="1">Uncharacterized protein</fullName>
    </submittedName>
</protein>